<proteinExistence type="predicted"/>
<reference evidence="1 2" key="1">
    <citation type="journal article" date="2014" name="Nature">
        <title>An environmental bacterial taxon with a large and distinct metabolic repertoire.</title>
        <authorList>
            <person name="Wilson M.C."/>
            <person name="Mori T."/>
            <person name="Ruckert C."/>
            <person name="Uria A.R."/>
            <person name="Helf M.J."/>
            <person name="Takada K."/>
            <person name="Gernert C."/>
            <person name="Steffens U.A."/>
            <person name="Heycke N."/>
            <person name="Schmitt S."/>
            <person name="Rinke C."/>
            <person name="Helfrich E.J."/>
            <person name="Brachmann A.O."/>
            <person name="Gurgui C."/>
            <person name="Wakimoto T."/>
            <person name="Kracht M."/>
            <person name="Crusemann M."/>
            <person name="Hentschel U."/>
            <person name="Abe I."/>
            <person name="Matsunaga S."/>
            <person name="Kalinowski J."/>
            <person name="Takeyama H."/>
            <person name="Piel J."/>
        </authorList>
    </citation>
    <scope>NUCLEOTIDE SEQUENCE [LARGE SCALE GENOMIC DNA]</scope>
    <source>
        <strain evidence="2">TSY2</strain>
    </source>
</reference>
<keyword evidence="2" id="KW-1185">Reference proteome</keyword>
<dbReference type="Proteomes" id="UP000019140">
    <property type="component" value="Unassembled WGS sequence"/>
</dbReference>
<protein>
    <submittedName>
        <fullName evidence="1">Uncharacterized protein</fullName>
    </submittedName>
</protein>
<sequence>MAYGASATRSVSAGVAELQVAAAGRGQIWPG</sequence>
<organism evidence="1 2">
    <name type="scientific">Candidatus Entotheonella gemina</name>
    <dbReference type="NCBI Taxonomy" id="1429439"/>
    <lineage>
        <taxon>Bacteria</taxon>
        <taxon>Pseudomonadati</taxon>
        <taxon>Nitrospinota/Tectimicrobiota group</taxon>
        <taxon>Candidatus Tectimicrobiota</taxon>
        <taxon>Candidatus Entotheonellia</taxon>
        <taxon>Candidatus Entotheonellales</taxon>
        <taxon>Candidatus Entotheonellaceae</taxon>
        <taxon>Candidatus Entotheonella</taxon>
    </lineage>
</organism>
<accession>W4M5L0</accession>
<evidence type="ECO:0000313" key="1">
    <source>
        <dbReference type="EMBL" id="ETX05490.1"/>
    </source>
</evidence>
<comment type="caution">
    <text evidence="1">The sequence shown here is derived from an EMBL/GenBank/DDBJ whole genome shotgun (WGS) entry which is preliminary data.</text>
</comment>
<dbReference type="EMBL" id="AZHX01000943">
    <property type="protein sequence ID" value="ETX05490.1"/>
    <property type="molecule type" value="Genomic_DNA"/>
</dbReference>
<dbReference type="HOGENOM" id="CLU_3395675_0_0_7"/>
<evidence type="ECO:0000313" key="2">
    <source>
        <dbReference type="Proteomes" id="UP000019140"/>
    </source>
</evidence>
<dbReference type="AlphaFoldDB" id="W4M5L0"/>
<gene>
    <name evidence="1" type="ORF">ETSY2_22605</name>
</gene>
<name>W4M5L0_9BACT</name>